<evidence type="ECO:0000313" key="2">
    <source>
        <dbReference type="EMBL" id="AQY18987.1"/>
    </source>
</evidence>
<dbReference type="SUPFAM" id="SSF47565">
    <property type="entry name" value="Insect pheromone/odorant-binding proteins"/>
    <property type="match status" value="1"/>
</dbReference>
<accession>A0A1U9W512</accession>
<dbReference type="PROSITE" id="PS51257">
    <property type="entry name" value="PROKAR_LIPOPROTEIN"/>
    <property type="match status" value="1"/>
</dbReference>
<organism evidence="2">
    <name type="scientific">Galeruca daurica</name>
    <dbReference type="NCBI Taxonomy" id="1651263"/>
    <lineage>
        <taxon>Eukaryota</taxon>
        <taxon>Metazoa</taxon>
        <taxon>Ecdysozoa</taxon>
        <taxon>Arthropoda</taxon>
        <taxon>Hexapoda</taxon>
        <taxon>Insecta</taxon>
        <taxon>Pterygota</taxon>
        <taxon>Neoptera</taxon>
        <taxon>Endopterygota</taxon>
        <taxon>Coleoptera</taxon>
        <taxon>Polyphaga</taxon>
        <taxon>Cucujiformia</taxon>
        <taxon>Chrysomeloidea</taxon>
        <taxon>Chrysomelidae</taxon>
        <taxon>Galerucinae</taxon>
        <taxon>Galerucites</taxon>
        <taxon>Galeruca</taxon>
    </lineage>
</organism>
<feature type="signal peptide" evidence="1">
    <location>
        <begin position="1"/>
        <end position="17"/>
    </location>
</feature>
<gene>
    <name evidence="2" type="primary">OBP23</name>
</gene>
<dbReference type="AlphaFoldDB" id="A0A1U9W512"/>
<keyword evidence="1" id="KW-0732">Signal</keyword>
<evidence type="ECO:0000256" key="1">
    <source>
        <dbReference type="SAM" id="SignalP"/>
    </source>
</evidence>
<dbReference type="SMR" id="A0A1U9W512"/>
<sequence>MNKSIIFAVLCIGVASCYLPESEYGIKLQKLAKESHDECIEQTGTTQAAIERVKQGKFDDDIKIKEYNNCLWIFSKVLNENFELNSEILKEILPEKIKDVQLKALMDCQEEIKGTAGADQSLVNKTYSLSECVCNKNPKTWIFF</sequence>
<dbReference type="InterPro" id="IPR006170">
    <property type="entry name" value="PBP/GOBP"/>
</dbReference>
<protein>
    <submittedName>
        <fullName evidence="2">Odorant-binding protein</fullName>
    </submittedName>
</protein>
<dbReference type="EMBL" id="KX900475">
    <property type="protein sequence ID" value="AQY18987.1"/>
    <property type="molecule type" value="mRNA"/>
</dbReference>
<dbReference type="Pfam" id="PF01395">
    <property type="entry name" value="PBP_GOBP"/>
    <property type="match status" value="1"/>
</dbReference>
<proteinExistence type="evidence at transcript level"/>
<dbReference type="InterPro" id="IPR036728">
    <property type="entry name" value="PBP_GOBP_sf"/>
</dbReference>
<name>A0A1U9W512_9CUCU</name>
<dbReference type="GO" id="GO:0005549">
    <property type="term" value="F:odorant binding"/>
    <property type="evidence" value="ECO:0007669"/>
    <property type="project" value="InterPro"/>
</dbReference>
<dbReference type="Gene3D" id="1.10.238.20">
    <property type="entry name" value="Pheromone/general odorant binding protein domain"/>
    <property type="match status" value="1"/>
</dbReference>
<dbReference type="CDD" id="cd23992">
    <property type="entry name" value="PBP_GOBP"/>
    <property type="match status" value="1"/>
</dbReference>
<reference evidence="2" key="1">
    <citation type="submission" date="2016-09" db="EMBL/GenBank/DDBJ databases">
        <title>Identification and Expression Profile Analysis of Odorant-binding Proteins Genes in Galeruca daurica.</title>
        <authorList>
            <person name="Li L."/>
            <person name="Pang B."/>
        </authorList>
    </citation>
    <scope>NUCLEOTIDE SEQUENCE</scope>
</reference>
<feature type="chain" id="PRO_5012234139" evidence="1">
    <location>
        <begin position="18"/>
        <end position="144"/>
    </location>
</feature>